<dbReference type="Gene3D" id="2.40.50.230">
    <property type="entry name" value="Gp5 N-terminal domain"/>
    <property type="match status" value="1"/>
</dbReference>
<proteinExistence type="predicted"/>
<feature type="domain" description="Phage protein Gp138 N-terminal" evidence="1">
    <location>
        <begin position="30"/>
        <end position="134"/>
    </location>
</feature>
<organism evidence="2 3">
    <name type="scientific">Paraburkholderia dioscoreae</name>
    <dbReference type="NCBI Taxonomy" id="2604047"/>
    <lineage>
        <taxon>Bacteria</taxon>
        <taxon>Pseudomonadati</taxon>
        <taxon>Pseudomonadota</taxon>
        <taxon>Betaproteobacteria</taxon>
        <taxon>Burkholderiales</taxon>
        <taxon>Burkholderiaceae</taxon>
        <taxon>Paraburkholderia</taxon>
    </lineage>
</organism>
<dbReference type="InterPro" id="IPR041599">
    <property type="entry name" value="Gp138_N"/>
</dbReference>
<dbReference type="AlphaFoldDB" id="A0A5Q4ZEE9"/>
<dbReference type="EMBL" id="LR699553">
    <property type="protein sequence ID" value="VVD29152.1"/>
    <property type="molecule type" value="Genomic_DNA"/>
</dbReference>
<sequence>MDSREQWDDPEEALRVAMEGMRSGLWTAEPGIIESVNFGSGSKDVTAVVQLAIKGVVHARDGSAQFVNKPLLVDVPVFFPRGGGCTLTFPVAAGDECLVVFSARCIDGWWQSGGVQAPMEPRMHDLSDGFAFVGFFSQVTKIGGISTASVQLRSNDGSTYVDLNPSAQKVTIVAPGGFEVDAPLSTFSGAVTIAGLLTFMNGIIGRAASGAAATIYGAINLIGQFVVNGKRVDDTHTHHENGSGQNTNPPN</sequence>
<accession>A0A5Q4ZEE9</accession>
<dbReference type="RefSeq" id="WP_165186349.1">
    <property type="nucleotide sequence ID" value="NZ_LR699553.1"/>
</dbReference>
<reference evidence="2 3" key="1">
    <citation type="submission" date="2019-08" db="EMBL/GenBank/DDBJ databases">
        <authorList>
            <person name="Herpell B J."/>
        </authorList>
    </citation>
    <scope>NUCLEOTIDE SEQUENCE [LARGE SCALE GENOMIC DNA]</scope>
    <source>
        <strain evidence="3">Msb3</strain>
    </source>
</reference>
<name>A0A5Q4ZEE9_9BURK</name>
<evidence type="ECO:0000259" key="1">
    <source>
        <dbReference type="Pfam" id="PF18352"/>
    </source>
</evidence>
<gene>
    <name evidence="2" type="ORF">PDMSB3_2696</name>
</gene>
<keyword evidence="3" id="KW-1185">Reference proteome</keyword>
<dbReference type="InterPro" id="IPR037026">
    <property type="entry name" value="Vgr_OB-fold_dom_sf"/>
</dbReference>
<protein>
    <recommendedName>
        <fullName evidence="1">Phage protein Gp138 N-terminal domain-containing protein</fullName>
    </recommendedName>
</protein>
<dbReference type="Pfam" id="PF18352">
    <property type="entry name" value="Gp138_N"/>
    <property type="match status" value="1"/>
</dbReference>
<dbReference type="Proteomes" id="UP000325811">
    <property type="component" value="Chromosome I"/>
</dbReference>
<evidence type="ECO:0000313" key="2">
    <source>
        <dbReference type="EMBL" id="VVD29152.1"/>
    </source>
</evidence>
<dbReference type="KEGG" id="pdio:PDMSB3_2696"/>
<evidence type="ECO:0000313" key="3">
    <source>
        <dbReference type="Proteomes" id="UP000325811"/>
    </source>
</evidence>